<dbReference type="SFLD" id="SFLDS00003">
    <property type="entry name" value="Haloacid_Dehalogenase"/>
    <property type="match status" value="1"/>
</dbReference>
<dbReference type="InterPro" id="IPR023198">
    <property type="entry name" value="PGP-like_dom2"/>
</dbReference>
<dbReference type="SFLD" id="SFLDG01129">
    <property type="entry name" value="C1.5:_HAD__Beta-PGM__Phosphata"/>
    <property type="match status" value="1"/>
</dbReference>
<evidence type="ECO:0000313" key="2">
    <source>
        <dbReference type="Proteomes" id="UP001529275"/>
    </source>
</evidence>
<dbReference type="Gene3D" id="3.40.50.1000">
    <property type="entry name" value="HAD superfamily/HAD-like"/>
    <property type="match status" value="1"/>
</dbReference>
<dbReference type="InterPro" id="IPR036412">
    <property type="entry name" value="HAD-like_sf"/>
</dbReference>
<dbReference type="InterPro" id="IPR006439">
    <property type="entry name" value="HAD-SF_hydro_IA"/>
</dbReference>
<dbReference type="Pfam" id="PF13419">
    <property type="entry name" value="HAD_2"/>
    <property type="match status" value="1"/>
</dbReference>
<protein>
    <submittedName>
        <fullName evidence="1">HAD-IA family hydrolase</fullName>
    </submittedName>
</protein>
<dbReference type="Gene3D" id="1.10.150.240">
    <property type="entry name" value="Putative phosphatase, domain 2"/>
    <property type="match status" value="1"/>
</dbReference>
<name>A0ABT7UJV2_9FIRM</name>
<proteinExistence type="predicted"/>
<dbReference type="InterPro" id="IPR041492">
    <property type="entry name" value="HAD_2"/>
</dbReference>
<dbReference type="GO" id="GO:0016787">
    <property type="term" value="F:hydrolase activity"/>
    <property type="evidence" value="ECO:0007669"/>
    <property type="project" value="UniProtKB-KW"/>
</dbReference>
<organism evidence="1 2">
    <name type="scientific">Massilimicrobiota timonensis</name>
    <dbReference type="NCBI Taxonomy" id="1776392"/>
    <lineage>
        <taxon>Bacteria</taxon>
        <taxon>Bacillati</taxon>
        <taxon>Bacillota</taxon>
        <taxon>Erysipelotrichia</taxon>
        <taxon>Erysipelotrichales</taxon>
        <taxon>Erysipelotrichaceae</taxon>
        <taxon>Massilimicrobiota</taxon>
    </lineage>
</organism>
<dbReference type="PANTHER" id="PTHR43434">
    <property type="entry name" value="PHOSPHOGLYCOLATE PHOSPHATASE"/>
    <property type="match status" value="1"/>
</dbReference>
<dbReference type="InterPro" id="IPR050155">
    <property type="entry name" value="HAD-like_hydrolase_sf"/>
</dbReference>
<dbReference type="InterPro" id="IPR023214">
    <property type="entry name" value="HAD_sf"/>
</dbReference>
<sequence length="208" mass="23992">MKKYKAVIYDIDGTVLNTLNMNMYPLMRIIKEELNEDWSFEDVLKFAAYPGMKVMEELNIKDKEKTYARWVQYVNEYADGATLYEGFEEVFVKLEEAGIIQAVVSAKTKAQYQIDMVEKGLDKYMKATILAEDTDKHKPDPTPLLECLKRLQFQPDEVIYIGDARSDELASQNAHIDFGYAKWGNVAQEEMKNATIVLEKPLDLLQLI</sequence>
<keyword evidence="2" id="KW-1185">Reference proteome</keyword>
<evidence type="ECO:0000313" key="1">
    <source>
        <dbReference type="EMBL" id="MDM8196429.1"/>
    </source>
</evidence>
<dbReference type="PROSITE" id="PS01228">
    <property type="entry name" value="COF_1"/>
    <property type="match status" value="1"/>
</dbReference>
<dbReference type="PRINTS" id="PR00413">
    <property type="entry name" value="HADHALOGNASE"/>
</dbReference>
<keyword evidence="1" id="KW-0378">Hydrolase</keyword>
<gene>
    <name evidence="1" type="ORF">QUV98_08885</name>
</gene>
<dbReference type="PANTHER" id="PTHR43434:SF26">
    <property type="entry name" value="PYROPHOSPHATASE PPAX"/>
    <property type="match status" value="1"/>
</dbReference>
<dbReference type="NCBIfam" id="TIGR01549">
    <property type="entry name" value="HAD-SF-IA-v1"/>
    <property type="match status" value="1"/>
</dbReference>
<comment type="caution">
    <text evidence="1">The sequence shown here is derived from an EMBL/GenBank/DDBJ whole genome shotgun (WGS) entry which is preliminary data.</text>
</comment>
<reference evidence="2" key="1">
    <citation type="submission" date="2023-06" db="EMBL/GenBank/DDBJ databases">
        <title>Identification and characterization of horizontal gene transfer across gut microbiota members of farm animals based on homology search.</title>
        <authorList>
            <person name="Zeman M."/>
            <person name="Kubasova T."/>
            <person name="Jahodarova E."/>
            <person name="Nykrynova M."/>
            <person name="Rychlik I."/>
        </authorList>
    </citation>
    <scope>NUCLEOTIDE SEQUENCE [LARGE SCALE GENOMIC DNA]</scope>
    <source>
        <strain evidence="2">ET341</strain>
    </source>
</reference>
<dbReference type="RefSeq" id="WP_289528009.1">
    <property type="nucleotide sequence ID" value="NZ_JAUDCK010000034.1"/>
</dbReference>
<dbReference type="EMBL" id="JAUDCK010000034">
    <property type="protein sequence ID" value="MDM8196429.1"/>
    <property type="molecule type" value="Genomic_DNA"/>
</dbReference>
<accession>A0ABT7UJV2</accession>
<dbReference type="Proteomes" id="UP001529275">
    <property type="component" value="Unassembled WGS sequence"/>
</dbReference>
<dbReference type="SUPFAM" id="SSF56784">
    <property type="entry name" value="HAD-like"/>
    <property type="match status" value="1"/>
</dbReference>